<gene>
    <name evidence="3" type="ORF">HZR21_02970</name>
</gene>
<dbReference type="InterPro" id="IPR036979">
    <property type="entry name" value="CM_dom_sf"/>
</dbReference>
<protein>
    <submittedName>
        <fullName evidence="3">Chorismate mutase</fullName>
    </submittedName>
</protein>
<dbReference type="Proteomes" id="UP000530186">
    <property type="component" value="Unassembled WGS sequence"/>
</dbReference>
<evidence type="ECO:0000259" key="2">
    <source>
        <dbReference type="PROSITE" id="PS51168"/>
    </source>
</evidence>
<dbReference type="PANTHER" id="PTHR38041">
    <property type="entry name" value="CHORISMATE MUTASE"/>
    <property type="match status" value="1"/>
</dbReference>
<dbReference type="SMART" id="SM00830">
    <property type="entry name" value="CM_2"/>
    <property type="match status" value="1"/>
</dbReference>
<keyword evidence="4" id="KW-1185">Reference proteome</keyword>
<accession>A0A7V8MZZ8</accession>
<comment type="caution">
    <text evidence="3">The sequence shown here is derived from an EMBL/GenBank/DDBJ whole genome shotgun (WGS) entry which is preliminary data.</text>
</comment>
<organism evidence="3 4">
    <name type="scientific">Pseudolactococcus laudensis</name>
    <dbReference type="NCBI Taxonomy" id="1494461"/>
    <lineage>
        <taxon>Bacteria</taxon>
        <taxon>Bacillati</taxon>
        <taxon>Bacillota</taxon>
        <taxon>Bacilli</taxon>
        <taxon>Lactobacillales</taxon>
        <taxon>Streptococcaceae</taxon>
        <taxon>Pseudolactococcus</taxon>
    </lineage>
</organism>
<dbReference type="GO" id="GO:0046417">
    <property type="term" value="P:chorismate metabolic process"/>
    <property type="evidence" value="ECO:0007669"/>
    <property type="project" value="InterPro"/>
</dbReference>
<feature type="domain" description="Chorismate mutase" evidence="2">
    <location>
        <begin position="1"/>
        <end position="90"/>
    </location>
</feature>
<name>A0A7V8MZZ8_9LACT</name>
<evidence type="ECO:0000313" key="4">
    <source>
        <dbReference type="Proteomes" id="UP000530186"/>
    </source>
</evidence>
<dbReference type="PANTHER" id="PTHR38041:SF1">
    <property type="entry name" value="CHORISMATE MUTASE"/>
    <property type="match status" value="1"/>
</dbReference>
<dbReference type="EMBL" id="JACBNY010000003">
    <property type="protein sequence ID" value="MBA0016115.1"/>
    <property type="molecule type" value="Genomic_DNA"/>
</dbReference>
<dbReference type="PROSITE" id="PS51168">
    <property type="entry name" value="CHORISMATE_MUT_2"/>
    <property type="match status" value="1"/>
</dbReference>
<reference evidence="3 4" key="1">
    <citation type="submission" date="2020-07" db="EMBL/GenBank/DDBJ databases">
        <authorList>
            <person name="Hilgarth M."/>
            <person name="Werum V."/>
            <person name="Vogel R.F."/>
        </authorList>
    </citation>
    <scope>NUCLEOTIDE SEQUENCE [LARGE SCALE GENOMIC DNA]</scope>
    <source>
        <strain evidence="3 4">DSM 28961</strain>
    </source>
</reference>
<dbReference type="SUPFAM" id="SSF48600">
    <property type="entry name" value="Chorismate mutase II"/>
    <property type="match status" value="1"/>
</dbReference>
<dbReference type="Pfam" id="PF01817">
    <property type="entry name" value="CM_2"/>
    <property type="match status" value="1"/>
</dbReference>
<dbReference type="InterPro" id="IPR002701">
    <property type="entry name" value="CM_II_prokaryot"/>
</dbReference>
<evidence type="ECO:0000256" key="1">
    <source>
        <dbReference type="ARBA" id="ARBA00023235"/>
    </source>
</evidence>
<sequence length="96" mass="10814">MMAESLSQVRAEIDKIDDALIGLIAKRGEFVKQAATFKKTIAQVAAPERVQQVIDKVTKLAIEKGADTQLVENLYRQMIADFIRIEHQAFKVNLKD</sequence>
<dbReference type="Gene3D" id="1.20.59.10">
    <property type="entry name" value="Chorismate mutase"/>
    <property type="match status" value="1"/>
</dbReference>
<dbReference type="InterPro" id="IPR051331">
    <property type="entry name" value="Chorismate_mutase-related"/>
</dbReference>
<evidence type="ECO:0000313" key="3">
    <source>
        <dbReference type="EMBL" id="MBA0016115.1"/>
    </source>
</evidence>
<keyword evidence="1" id="KW-0413">Isomerase</keyword>
<dbReference type="GO" id="GO:0009697">
    <property type="term" value="P:salicylic acid biosynthetic process"/>
    <property type="evidence" value="ECO:0007669"/>
    <property type="project" value="TreeGrafter"/>
</dbReference>
<dbReference type="AlphaFoldDB" id="A0A7V8MZZ8"/>
<dbReference type="GO" id="GO:0004106">
    <property type="term" value="F:chorismate mutase activity"/>
    <property type="evidence" value="ECO:0007669"/>
    <property type="project" value="InterPro"/>
</dbReference>
<proteinExistence type="predicted"/>
<dbReference type="InterPro" id="IPR036263">
    <property type="entry name" value="Chorismate_II_sf"/>
</dbReference>